<dbReference type="Pfam" id="PF13417">
    <property type="entry name" value="GST_N_3"/>
    <property type="match status" value="1"/>
</dbReference>
<feature type="domain" description="GST N-terminal" evidence="1">
    <location>
        <begin position="7"/>
        <end position="77"/>
    </location>
</feature>
<dbReference type="Proteomes" id="UP000712570">
    <property type="component" value="Unassembled WGS sequence"/>
</dbReference>
<sequence>MNAALILHHYQASPYSEKVRSYLGFKRLAWQSLLMPPVLPKPDLMELTGGYRRAPVLQIGADIYCDSALIIAELEQRSLLPALASGPQAAQAELLGRLFDVDIFWRAARYLMASRVEHIPQALLDDRIAMHPHLPLQKSQLIADQAQLAIQLRALIYQLDQALSGVDFLGGISPSAGDFAVFHTLWFLQGAHALEALAPNIRAVLPWMARIAAFGHGEMSSISAGDAFAAARQAKPVALAEMQNLLFKAGQTVSVQPEGYPQESVAGELVYLDEKKIVIARQSTVCGLLHLHFPRMDYEIRAV</sequence>
<comment type="caution">
    <text evidence="2">The sequence shown here is derived from an EMBL/GenBank/DDBJ whole genome shotgun (WGS) entry which is preliminary data.</text>
</comment>
<dbReference type="SUPFAM" id="SSF47616">
    <property type="entry name" value="GST C-terminal domain-like"/>
    <property type="match status" value="1"/>
</dbReference>
<gene>
    <name evidence="2" type="ORF">HA050_17350</name>
</gene>
<evidence type="ECO:0000313" key="3">
    <source>
        <dbReference type="Proteomes" id="UP000712570"/>
    </source>
</evidence>
<protein>
    <submittedName>
        <fullName evidence="2">Glutathione S-transferase</fullName>
    </submittedName>
</protein>
<name>A0ABX0KT90_9NEIS</name>
<proteinExistence type="predicted"/>
<evidence type="ECO:0000313" key="2">
    <source>
        <dbReference type="EMBL" id="NHQ87878.1"/>
    </source>
</evidence>
<dbReference type="CDD" id="cd00570">
    <property type="entry name" value="GST_N_family"/>
    <property type="match status" value="1"/>
</dbReference>
<evidence type="ECO:0000259" key="1">
    <source>
        <dbReference type="Pfam" id="PF13417"/>
    </source>
</evidence>
<dbReference type="Gene3D" id="3.40.30.110">
    <property type="match status" value="2"/>
</dbReference>
<reference evidence="2 3" key="1">
    <citation type="submission" date="2020-03" db="EMBL/GenBank/DDBJ databases">
        <title>Draft genome sequence of environmentally isolated violet-colored cultures.</title>
        <authorList>
            <person name="Wilson H.S."/>
        </authorList>
    </citation>
    <scope>NUCLEOTIDE SEQUENCE [LARGE SCALE GENOMIC DNA]</scope>
    <source>
        <strain evidence="2 3">HSC-16F04</strain>
    </source>
</reference>
<dbReference type="EMBL" id="JAAOLX010000010">
    <property type="protein sequence ID" value="NHQ87878.1"/>
    <property type="molecule type" value="Genomic_DNA"/>
</dbReference>
<dbReference type="InterPro" id="IPR036249">
    <property type="entry name" value="Thioredoxin-like_sf"/>
</dbReference>
<dbReference type="InterPro" id="IPR004045">
    <property type="entry name" value="Glutathione_S-Trfase_N"/>
</dbReference>
<keyword evidence="3" id="KW-1185">Reference proteome</keyword>
<dbReference type="RefSeq" id="WP_166828950.1">
    <property type="nucleotide sequence ID" value="NZ_JAAOLX010000010.1"/>
</dbReference>
<organism evidence="2 3">
    <name type="scientific">Iodobacter violaceini</name>
    <dbReference type="NCBI Taxonomy" id="3044271"/>
    <lineage>
        <taxon>Bacteria</taxon>
        <taxon>Pseudomonadati</taxon>
        <taxon>Pseudomonadota</taxon>
        <taxon>Betaproteobacteria</taxon>
        <taxon>Neisseriales</taxon>
        <taxon>Chitinibacteraceae</taxon>
        <taxon>Iodobacter</taxon>
    </lineage>
</organism>
<dbReference type="InterPro" id="IPR036282">
    <property type="entry name" value="Glutathione-S-Trfase_C_sf"/>
</dbReference>
<accession>A0ABX0KT90</accession>
<dbReference type="SUPFAM" id="SSF52833">
    <property type="entry name" value="Thioredoxin-like"/>
    <property type="match status" value="1"/>
</dbReference>